<dbReference type="SUPFAM" id="SSF161098">
    <property type="entry name" value="MetI-like"/>
    <property type="match status" value="1"/>
</dbReference>
<keyword evidence="2 7" id="KW-0813">Transport</keyword>
<dbReference type="Proteomes" id="UP000195440">
    <property type="component" value="Unassembled WGS sequence"/>
</dbReference>
<dbReference type="GO" id="GO:0071916">
    <property type="term" value="F:dipeptide transmembrane transporter activity"/>
    <property type="evidence" value="ECO:0007669"/>
    <property type="project" value="TreeGrafter"/>
</dbReference>
<evidence type="ECO:0000256" key="7">
    <source>
        <dbReference type="RuleBase" id="RU363032"/>
    </source>
</evidence>
<comment type="subcellular location">
    <subcellularLocation>
        <location evidence="1 7">Cell membrane</location>
        <topology evidence="1 7">Multi-pass membrane protein</topology>
    </subcellularLocation>
</comment>
<keyword evidence="3" id="KW-1003">Cell membrane</keyword>
<comment type="caution">
    <text evidence="9">The sequence shown here is derived from an EMBL/GenBank/DDBJ whole genome shotgun (WGS) entry which is preliminary data.</text>
</comment>
<evidence type="ECO:0000256" key="3">
    <source>
        <dbReference type="ARBA" id="ARBA00022475"/>
    </source>
</evidence>
<feature type="transmembrane region" description="Helical" evidence="7">
    <location>
        <begin position="242"/>
        <end position="267"/>
    </location>
</feature>
<dbReference type="PANTHER" id="PTHR43386:SF1">
    <property type="entry name" value="D,D-DIPEPTIDE TRANSPORT SYSTEM PERMEASE PROTEIN DDPC-RELATED"/>
    <property type="match status" value="1"/>
</dbReference>
<evidence type="ECO:0000256" key="6">
    <source>
        <dbReference type="ARBA" id="ARBA00023136"/>
    </source>
</evidence>
<dbReference type="GO" id="GO:0005886">
    <property type="term" value="C:plasma membrane"/>
    <property type="evidence" value="ECO:0007669"/>
    <property type="project" value="UniProtKB-SubCell"/>
</dbReference>
<evidence type="ECO:0000256" key="1">
    <source>
        <dbReference type="ARBA" id="ARBA00004651"/>
    </source>
</evidence>
<dbReference type="RefSeq" id="WP_087264437.1">
    <property type="nucleotide sequence ID" value="NZ_JBJGBV010000001.1"/>
</dbReference>
<name>A0A1Y3P7X0_9PSED</name>
<organism evidence="9 10">
    <name type="scientific">Pseudomonas caspiana</name>
    <dbReference type="NCBI Taxonomy" id="1451454"/>
    <lineage>
        <taxon>Bacteria</taxon>
        <taxon>Pseudomonadati</taxon>
        <taxon>Pseudomonadota</taxon>
        <taxon>Gammaproteobacteria</taxon>
        <taxon>Pseudomonadales</taxon>
        <taxon>Pseudomonadaceae</taxon>
        <taxon>Pseudomonas</taxon>
    </lineage>
</organism>
<dbReference type="CDD" id="cd06261">
    <property type="entry name" value="TM_PBP2"/>
    <property type="match status" value="1"/>
</dbReference>
<dbReference type="InterPro" id="IPR000515">
    <property type="entry name" value="MetI-like"/>
</dbReference>
<reference evidence="9 10" key="1">
    <citation type="journal article" date="2017" name="Syst. Appl. Microbiol.">
        <title>Pseudomonas caspiana sp. nov., a citrus pathogen in the Pseudomonas syringae phylogenetic group.</title>
        <authorList>
            <person name="Busquets A."/>
            <person name="Gomila M."/>
            <person name="Beiki F."/>
            <person name="Mulet M."/>
            <person name="Rahimian H."/>
            <person name="Garcia-Valdes E."/>
            <person name="Lalucat J."/>
        </authorList>
    </citation>
    <scope>NUCLEOTIDE SEQUENCE [LARGE SCALE GENOMIC DNA]</scope>
    <source>
        <strain evidence="9 10">FBF102</strain>
    </source>
</reference>
<evidence type="ECO:0000313" key="10">
    <source>
        <dbReference type="Proteomes" id="UP000195440"/>
    </source>
</evidence>
<feature type="transmembrane region" description="Helical" evidence="7">
    <location>
        <begin position="200"/>
        <end position="222"/>
    </location>
</feature>
<evidence type="ECO:0000313" key="9">
    <source>
        <dbReference type="EMBL" id="OUM75920.1"/>
    </source>
</evidence>
<dbReference type="AlphaFoldDB" id="A0A1Y3P7X0"/>
<gene>
    <name evidence="9" type="ORF">AUC60_02150</name>
</gene>
<keyword evidence="4 7" id="KW-0812">Transmembrane</keyword>
<dbReference type="Gene3D" id="1.10.3720.10">
    <property type="entry name" value="MetI-like"/>
    <property type="match status" value="1"/>
</dbReference>
<proteinExistence type="inferred from homology"/>
<dbReference type="OrthoDB" id="9783218at2"/>
<evidence type="ECO:0000256" key="2">
    <source>
        <dbReference type="ARBA" id="ARBA00022448"/>
    </source>
</evidence>
<dbReference type="PANTHER" id="PTHR43386">
    <property type="entry name" value="OLIGOPEPTIDE TRANSPORT SYSTEM PERMEASE PROTEIN APPC"/>
    <property type="match status" value="1"/>
</dbReference>
<dbReference type="PROSITE" id="PS50928">
    <property type="entry name" value="ABC_TM1"/>
    <property type="match status" value="1"/>
</dbReference>
<dbReference type="Pfam" id="PF00528">
    <property type="entry name" value="BPD_transp_1"/>
    <property type="match status" value="1"/>
</dbReference>
<evidence type="ECO:0000259" key="8">
    <source>
        <dbReference type="PROSITE" id="PS50928"/>
    </source>
</evidence>
<feature type="transmembrane region" description="Helical" evidence="7">
    <location>
        <begin position="75"/>
        <end position="103"/>
    </location>
</feature>
<protein>
    <submittedName>
        <fullName evidence="9">ABC transporter permease</fullName>
    </submittedName>
</protein>
<keyword evidence="10" id="KW-1185">Reference proteome</keyword>
<dbReference type="EMBL" id="LOHF01000001">
    <property type="protein sequence ID" value="OUM75920.1"/>
    <property type="molecule type" value="Genomic_DNA"/>
</dbReference>
<dbReference type="InterPro" id="IPR050366">
    <property type="entry name" value="BP-dependent_transpt_permease"/>
</dbReference>
<accession>A0A1Y3P7X0</accession>
<sequence length="273" mass="28939">MNHEAAIQNHSPAMHALPRIIGFSLLASLILFAVLVPLIWGLDSGEQDRAALLSGPTHGHPLGTDELGRDMLARLAAAVGLSLGFAAFSVITAAIPGILLGMLAGWTGGVIDKCFSLLSEVFLVLPGLLLVLLIVAMSPGNLLAIYGAVVLVLWTEYFRMTRALTRTVLASPDVSDSRLQGRGPLYVIRRHVWPELSSRLLSTSALGAASAILVLATLAYLGAGVNPPTAEPGLMITQLMPYYSAAPLSFALPIVVIFLTVFSLLMIGSRRRP</sequence>
<keyword evidence="5 7" id="KW-1133">Transmembrane helix</keyword>
<dbReference type="InterPro" id="IPR035906">
    <property type="entry name" value="MetI-like_sf"/>
</dbReference>
<feature type="domain" description="ABC transmembrane type-1" evidence="8">
    <location>
        <begin position="79"/>
        <end position="267"/>
    </location>
</feature>
<evidence type="ECO:0000256" key="5">
    <source>
        <dbReference type="ARBA" id="ARBA00022989"/>
    </source>
</evidence>
<feature type="transmembrane region" description="Helical" evidence="7">
    <location>
        <begin position="142"/>
        <end position="158"/>
    </location>
</feature>
<comment type="similarity">
    <text evidence="7">Belongs to the binding-protein-dependent transport system permease family.</text>
</comment>
<evidence type="ECO:0000256" key="4">
    <source>
        <dbReference type="ARBA" id="ARBA00022692"/>
    </source>
</evidence>
<keyword evidence="6 7" id="KW-0472">Membrane</keyword>
<feature type="transmembrane region" description="Helical" evidence="7">
    <location>
        <begin position="20"/>
        <end position="40"/>
    </location>
</feature>